<feature type="chain" id="PRO_5044809089" description="VDE lipocalin domain-containing protein" evidence="1">
    <location>
        <begin position="23"/>
        <end position="556"/>
    </location>
</feature>
<keyword evidence="4" id="KW-1185">Reference proteome</keyword>
<dbReference type="AlphaFoldDB" id="A0ABD3NUD5"/>
<dbReference type="Pfam" id="PF07137">
    <property type="entry name" value="VDE"/>
    <property type="match status" value="1"/>
</dbReference>
<name>A0ABD3NUD5_9STRA</name>
<dbReference type="InterPro" id="IPR012674">
    <property type="entry name" value="Calycin"/>
</dbReference>
<dbReference type="PANTHER" id="PTHR33970">
    <property type="entry name" value="VIOLAXANTHIN DE-EPOXIDASE, CHLOROPLASTIC-RELATED"/>
    <property type="match status" value="1"/>
</dbReference>
<feature type="domain" description="VDE lipocalin" evidence="2">
    <location>
        <begin position="271"/>
        <end position="530"/>
    </location>
</feature>
<reference evidence="3 4" key="1">
    <citation type="journal article" date="2020" name="G3 (Bethesda)">
        <title>Improved Reference Genome for Cyclotella cryptica CCMP332, a Model for Cell Wall Morphogenesis, Salinity Adaptation, and Lipid Production in Diatoms (Bacillariophyta).</title>
        <authorList>
            <person name="Roberts W.R."/>
            <person name="Downey K.M."/>
            <person name="Ruck E.C."/>
            <person name="Traller J.C."/>
            <person name="Alverson A.J."/>
        </authorList>
    </citation>
    <scope>NUCLEOTIDE SEQUENCE [LARGE SCALE GENOMIC DNA]</scope>
    <source>
        <strain evidence="3 4">CCMP332</strain>
    </source>
</reference>
<evidence type="ECO:0000259" key="2">
    <source>
        <dbReference type="Pfam" id="PF07137"/>
    </source>
</evidence>
<dbReference type="InterPro" id="IPR044682">
    <property type="entry name" value="VDE"/>
</dbReference>
<sequence length="556" mass="61581">MRFRTFVLALCSGNLPIASCFASLTSNVISRTSGSAAFQAPWHRTNALHCRDIALLHQKSSLSSHKSNKADSSIIGTVTLLVPSSSSETSPFGSKSPVSRPSWHLAAQQLARKIRQFSDGTISTRIVTPQETEDDACLESNALVALGLTSPSDIQYLSKTFRKRRSRQQEGTCQFAVSCGSNNYAPIVGPYDEANPSILATFAPWTNIASGKRLATQMTGLFEKNTSDEFALAIMLFFNQFSGSKIPWVQHSIDVTWEKGLFQNSKEIYGMITKCGPCIARCLNDENCSSCLKALDKIDTRDQVNSYRTVVSYESELLRDFSLCILQKNNIFECKAEIPSIPYVKPIDTWRGNQVTTEIARGIMIGHLAGVNESLEGNLNLDVSWKVACGANVAYDQFPSQNQLFYPDSKGKDLWYDPVFRVETIDGRNVWCKRHYKVRNGKVPGTFRFSVLDNGVTSNEFWTIVDAADDLSWVVFHYAGAAGAVGQRYLGGLLCTPDGKLPHEEAELERIWKVLRSAEIEPWELFVVDNDEQSTGALVAGPPPLDYYRKVASVVG</sequence>
<evidence type="ECO:0000313" key="4">
    <source>
        <dbReference type="Proteomes" id="UP001516023"/>
    </source>
</evidence>
<proteinExistence type="predicted"/>
<dbReference type="PANTHER" id="PTHR33970:SF2">
    <property type="entry name" value="OS01G0716400 PROTEIN"/>
    <property type="match status" value="1"/>
</dbReference>
<comment type="caution">
    <text evidence="3">The sequence shown here is derived from an EMBL/GenBank/DDBJ whole genome shotgun (WGS) entry which is preliminary data.</text>
</comment>
<evidence type="ECO:0000256" key="1">
    <source>
        <dbReference type="SAM" id="SignalP"/>
    </source>
</evidence>
<keyword evidence="1" id="KW-0732">Signal</keyword>
<dbReference type="InterPro" id="IPR010788">
    <property type="entry name" value="VDE_dom"/>
</dbReference>
<gene>
    <name evidence="3" type="ORF">HJC23_000521</name>
</gene>
<dbReference type="EMBL" id="JABMIG020000389">
    <property type="protein sequence ID" value="KAL3779419.1"/>
    <property type="molecule type" value="Genomic_DNA"/>
</dbReference>
<dbReference type="Proteomes" id="UP001516023">
    <property type="component" value="Unassembled WGS sequence"/>
</dbReference>
<organism evidence="3 4">
    <name type="scientific">Cyclotella cryptica</name>
    <dbReference type="NCBI Taxonomy" id="29204"/>
    <lineage>
        <taxon>Eukaryota</taxon>
        <taxon>Sar</taxon>
        <taxon>Stramenopiles</taxon>
        <taxon>Ochrophyta</taxon>
        <taxon>Bacillariophyta</taxon>
        <taxon>Coscinodiscophyceae</taxon>
        <taxon>Thalassiosirophycidae</taxon>
        <taxon>Stephanodiscales</taxon>
        <taxon>Stephanodiscaceae</taxon>
        <taxon>Cyclotella</taxon>
    </lineage>
</organism>
<dbReference type="Gene3D" id="2.40.128.20">
    <property type="match status" value="1"/>
</dbReference>
<feature type="signal peptide" evidence="1">
    <location>
        <begin position="1"/>
        <end position="22"/>
    </location>
</feature>
<protein>
    <recommendedName>
        <fullName evidence="2">VDE lipocalin domain-containing protein</fullName>
    </recommendedName>
</protein>
<accession>A0ABD3NUD5</accession>
<evidence type="ECO:0000313" key="3">
    <source>
        <dbReference type="EMBL" id="KAL3779419.1"/>
    </source>
</evidence>